<dbReference type="PROSITE" id="PS51761">
    <property type="entry name" value="GH11_3"/>
    <property type="match status" value="1"/>
</dbReference>
<dbReference type="PANTHER" id="PTHR46828:SF2">
    <property type="entry name" value="ENDO-1,4-BETA-XYLANASE A-RELATED"/>
    <property type="match status" value="1"/>
</dbReference>
<dbReference type="InterPro" id="IPR033123">
    <property type="entry name" value="GH11_dom"/>
</dbReference>
<evidence type="ECO:0000256" key="4">
    <source>
        <dbReference type="ARBA" id="ARBA00012590"/>
    </source>
</evidence>
<evidence type="ECO:0000256" key="1">
    <source>
        <dbReference type="ARBA" id="ARBA00000681"/>
    </source>
</evidence>
<keyword evidence="15" id="KW-1185">Reference proteome</keyword>
<accession>M3CYK1</accession>
<evidence type="ECO:0000256" key="10">
    <source>
        <dbReference type="PROSITE-ProRule" id="PRU01097"/>
    </source>
</evidence>
<feature type="active site" description="Nucleophile" evidence="10">
    <location>
        <position position="123"/>
    </location>
</feature>
<protein>
    <recommendedName>
        <fullName evidence="4 10">Endo-1,4-beta-xylanase</fullName>
        <ecNumber evidence="4 10">3.2.1.8</ecNumber>
    </recommendedName>
</protein>
<dbReference type="OrthoDB" id="2115822at2759"/>
<gene>
    <name evidence="14" type="ORF">SEPMUDRAFT_53128</name>
</gene>
<evidence type="ECO:0000313" key="15">
    <source>
        <dbReference type="Proteomes" id="UP000016931"/>
    </source>
</evidence>
<evidence type="ECO:0000256" key="11">
    <source>
        <dbReference type="RuleBase" id="RU362015"/>
    </source>
</evidence>
<dbReference type="AlphaFoldDB" id="M3CYK1"/>
<feature type="chain" id="PRO_5004032624" description="Endo-1,4-beta-xylanase" evidence="12">
    <location>
        <begin position="20"/>
        <end position="227"/>
    </location>
</feature>
<dbReference type="PANTHER" id="PTHR46828">
    <property type="entry name" value="ENDO-1,4-BETA-XYLANASE A-RELATED"/>
    <property type="match status" value="1"/>
</dbReference>
<sequence length="227" mass="24496">MLSLRSILVAVTAITTSFAAPSSHPDILDSAEVVALETRATPTGQGTSNGFFYSYYNSGGSEVTYNNGAAGSYTTQWTNCKNFVAGKGWNPGSPRVITYSGSFNPNGNSYLAVYGWTTDPLVEYYILESYGTYNPKAQLTYRGKVTSDGGTYDIYTGTRTNEPSIIGTATFQQYWSIRTSKRVGGKVTTANHFNAWADLGLKMGTYNYQIVATEGYESSGSSSITVS</sequence>
<dbReference type="Proteomes" id="UP000016931">
    <property type="component" value="Unassembled WGS sequence"/>
</dbReference>
<feature type="domain" description="GH11" evidence="13">
    <location>
        <begin position="39"/>
        <end position="227"/>
    </location>
</feature>
<dbReference type="InterPro" id="IPR013320">
    <property type="entry name" value="ConA-like_dom_sf"/>
</dbReference>
<proteinExistence type="inferred from homology"/>
<dbReference type="UniPathway" id="UPA00114"/>
<dbReference type="EC" id="3.2.1.8" evidence="4 10"/>
<evidence type="ECO:0000256" key="9">
    <source>
        <dbReference type="ARBA" id="ARBA00023326"/>
    </source>
</evidence>
<evidence type="ECO:0000256" key="8">
    <source>
        <dbReference type="ARBA" id="ARBA00023295"/>
    </source>
</evidence>
<keyword evidence="6 10" id="KW-0378">Hydrolase</keyword>
<dbReference type="FunFam" id="2.60.120.180:FF:000001">
    <property type="entry name" value="Endo-1,4-beta-xylanase"/>
    <property type="match status" value="1"/>
</dbReference>
<comment type="pathway">
    <text evidence="2 10 11">Glycan degradation; xylan degradation.</text>
</comment>
<evidence type="ECO:0000313" key="14">
    <source>
        <dbReference type="EMBL" id="EMF09157.1"/>
    </source>
</evidence>
<dbReference type="PROSITE" id="PS00776">
    <property type="entry name" value="GH11_1"/>
    <property type="match status" value="1"/>
</dbReference>
<dbReference type="Pfam" id="PF00457">
    <property type="entry name" value="Glyco_hydro_11"/>
    <property type="match status" value="1"/>
</dbReference>
<feature type="active site" description="Proton donor" evidence="10">
    <location>
        <position position="214"/>
    </location>
</feature>
<evidence type="ECO:0000256" key="12">
    <source>
        <dbReference type="SAM" id="SignalP"/>
    </source>
</evidence>
<keyword evidence="9 10" id="KW-0624">Polysaccharide degradation</keyword>
<dbReference type="HOGENOM" id="CLU_052631_0_0_1"/>
<keyword evidence="8 10" id="KW-0326">Glycosidase</keyword>
<dbReference type="EMBL" id="KB456270">
    <property type="protein sequence ID" value="EMF09157.1"/>
    <property type="molecule type" value="Genomic_DNA"/>
</dbReference>
<dbReference type="GO" id="GO:0031176">
    <property type="term" value="F:endo-1,4-beta-xylanase activity"/>
    <property type="evidence" value="ECO:0007669"/>
    <property type="project" value="UniProtKB-UniRule"/>
</dbReference>
<evidence type="ECO:0000259" key="13">
    <source>
        <dbReference type="PROSITE" id="PS51761"/>
    </source>
</evidence>
<keyword evidence="7 10" id="KW-0119">Carbohydrate metabolism</keyword>
<comment type="similarity">
    <text evidence="3 10 11">Belongs to the glycosyl hydrolase 11 (cellulase G) family.</text>
</comment>
<dbReference type="GeneID" id="27906393"/>
<evidence type="ECO:0000256" key="7">
    <source>
        <dbReference type="ARBA" id="ARBA00023277"/>
    </source>
</evidence>
<dbReference type="OMA" id="ISLYGWT"/>
<comment type="catalytic activity">
    <reaction evidence="1 10 11">
        <text>Endohydrolysis of (1-&gt;4)-beta-D-xylosidic linkages in xylans.</text>
        <dbReference type="EC" id="3.2.1.8"/>
    </reaction>
</comment>
<dbReference type="PRINTS" id="PR00911">
    <property type="entry name" value="GLHYDRLASE11"/>
</dbReference>
<evidence type="ECO:0000256" key="6">
    <source>
        <dbReference type="ARBA" id="ARBA00022801"/>
    </source>
</evidence>
<evidence type="ECO:0000256" key="3">
    <source>
        <dbReference type="ARBA" id="ARBA00007792"/>
    </source>
</evidence>
<evidence type="ECO:0000256" key="2">
    <source>
        <dbReference type="ARBA" id="ARBA00004851"/>
    </source>
</evidence>
<dbReference type="InterPro" id="IPR001137">
    <property type="entry name" value="Glyco_hydro_11"/>
</dbReference>
<feature type="signal peptide" evidence="12">
    <location>
        <begin position="1"/>
        <end position="19"/>
    </location>
</feature>
<dbReference type="InterPro" id="IPR013319">
    <property type="entry name" value="GH11/12"/>
</dbReference>
<keyword evidence="12" id="KW-0732">Signal</keyword>
<dbReference type="RefSeq" id="XP_016757278.1">
    <property type="nucleotide sequence ID" value="XM_016909256.1"/>
</dbReference>
<reference evidence="14 15" key="1">
    <citation type="journal article" date="2012" name="PLoS Pathog.">
        <title>Diverse lifestyles and strategies of plant pathogenesis encoded in the genomes of eighteen Dothideomycetes fungi.</title>
        <authorList>
            <person name="Ohm R.A."/>
            <person name="Feau N."/>
            <person name="Henrissat B."/>
            <person name="Schoch C.L."/>
            <person name="Horwitz B.A."/>
            <person name="Barry K.W."/>
            <person name="Condon B.J."/>
            <person name="Copeland A.C."/>
            <person name="Dhillon B."/>
            <person name="Glaser F."/>
            <person name="Hesse C.N."/>
            <person name="Kosti I."/>
            <person name="LaButti K."/>
            <person name="Lindquist E.A."/>
            <person name="Lucas S."/>
            <person name="Salamov A.A."/>
            <person name="Bradshaw R.E."/>
            <person name="Ciuffetti L."/>
            <person name="Hamelin R.C."/>
            <person name="Kema G.H.J."/>
            <person name="Lawrence C."/>
            <person name="Scott J.A."/>
            <person name="Spatafora J.W."/>
            <person name="Turgeon B.G."/>
            <person name="de Wit P.J.G.M."/>
            <person name="Zhong S."/>
            <person name="Goodwin S.B."/>
            <person name="Grigoriev I.V."/>
        </authorList>
    </citation>
    <scope>NUCLEOTIDE SEQUENCE [LARGE SCALE GENOMIC DNA]</scope>
    <source>
        <strain evidence="14 15">SO2202</strain>
    </source>
</reference>
<name>M3CYK1_SPHMS</name>
<dbReference type="Gene3D" id="2.60.120.180">
    <property type="match status" value="1"/>
</dbReference>
<organism evidence="14 15">
    <name type="scientific">Sphaerulina musiva (strain SO2202)</name>
    <name type="common">Poplar stem canker fungus</name>
    <name type="synonym">Septoria musiva</name>
    <dbReference type="NCBI Taxonomy" id="692275"/>
    <lineage>
        <taxon>Eukaryota</taxon>
        <taxon>Fungi</taxon>
        <taxon>Dikarya</taxon>
        <taxon>Ascomycota</taxon>
        <taxon>Pezizomycotina</taxon>
        <taxon>Dothideomycetes</taxon>
        <taxon>Dothideomycetidae</taxon>
        <taxon>Mycosphaerellales</taxon>
        <taxon>Mycosphaerellaceae</taxon>
        <taxon>Sphaerulina</taxon>
    </lineage>
</organism>
<evidence type="ECO:0000256" key="5">
    <source>
        <dbReference type="ARBA" id="ARBA00022651"/>
    </source>
</evidence>
<keyword evidence="5 10" id="KW-0858">Xylan degradation</keyword>
<dbReference type="SUPFAM" id="SSF49899">
    <property type="entry name" value="Concanavalin A-like lectins/glucanases"/>
    <property type="match status" value="1"/>
</dbReference>
<dbReference type="InterPro" id="IPR018208">
    <property type="entry name" value="GH11_AS_1"/>
</dbReference>
<dbReference type="GO" id="GO:0045493">
    <property type="term" value="P:xylan catabolic process"/>
    <property type="evidence" value="ECO:0007669"/>
    <property type="project" value="UniProtKB-UniRule"/>
</dbReference>
<dbReference type="eggNOG" id="ENOG502RXA7">
    <property type="taxonomic scope" value="Eukaryota"/>
</dbReference>
<dbReference type="STRING" id="692275.M3CYK1"/>